<evidence type="ECO:0000313" key="2">
    <source>
        <dbReference type="Proteomes" id="UP000019132"/>
    </source>
</evidence>
<reference evidence="2" key="1">
    <citation type="journal article" date="2010" name="Genome Biol.">
        <title>Genome sequence of the necrotrophic plant pathogen Pythium ultimum reveals original pathogenicity mechanisms and effector repertoire.</title>
        <authorList>
            <person name="Levesque C.A."/>
            <person name="Brouwer H."/>
            <person name="Cano L."/>
            <person name="Hamilton J.P."/>
            <person name="Holt C."/>
            <person name="Huitema E."/>
            <person name="Raffaele S."/>
            <person name="Robideau G.P."/>
            <person name="Thines M."/>
            <person name="Win J."/>
            <person name="Zerillo M.M."/>
            <person name="Beakes G.W."/>
            <person name="Boore J.L."/>
            <person name="Busam D."/>
            <person name="Dumas B."/>
            <person name="Ferriera S."/>
            <person name="Fuerstenberg S.I."/>
            <person name="Gachon C.M."/>
            <person name="Gaulin E."/>
            <person name="Govers F."/>
            <person name="Grenville-Briggs L."/>
            <person name="Horner N."/>
            <person name="Hostetler J."/>
            <person name="Jiang R.H."/>
            <person name="Johnson J."/>
            <person name="Krajaejun T."/>
            <person name="Lin H."/>
            <person name="Meijer H.J."/>
            <person name="Moore B."/>
            <person name="Morris P."/>
            <person name="Phuntmart V."/>
            <person name="Puiu D."/>
            <person name="Shetty J."/>
            <person name="Stajich J.E."/>
            <person name="Tripathy S."/>
            <person name="Wawra S."/>
            <person name="van West P."/>
            <person name="Whitty B.R."/>
            <person name="Coutinho P.M."/>
            <person name="Henrissat B."/>
            <person name="Martin F."/>
            <person name="Thomas P.D."/>
            <person name="Tyler B.M."/>
            <person name="De Vries R.P."/>
            <person name="Kamoun S."/>
            <person name="Yandell M."/>
            <person name="Tisserat N."/>
            <person name="Buell C.R."/>
        </authorList>
    </citation>
    <scope>NUCLEOTIDE SEQUENCE</scope>
    <source>
        <strain evidence="2">DAOM:BR144</strain>
    </source>
</reference>
<organism evidence="1 2">
    <name type="scientific">Globisporangium ultimum (strain ATCC 200006 / CBS 805.95 / DAOM BR144)</name>
    <name type="common">Pythium ultimum</name>
    <dbReference type="NCBI Taxonomy" id="431595"/>
    <lineage>
        <taxon>Eukaryota</taxon>
        <taxon>Sar</taxon>
        <taxon>Stramenopiles</taxon>
        <taxon>Oomycota</taxon>
        <taxon>Peronosporomycetes</taxon>
        <taxon>Pythiales</taxon>
        <taxon>Pythiaceae</taxon>
        <taxon>Globisporangium</taxon>
    </lineage>
</organism>
<dbReference type="AlphaFoldDB" id="K3X3D6"/>
<proteinExistence type="predicted"/>
<dbReference type="VEuPathDB" id="FungiDB:PYU1_G011709"/>
<dbReference type="HOGENOM" id="CLU_044930_1_0_1"/>
<dbReference type="OMA" id="TSMKRHF"/>
<protein>
    <recommendedName>
        <fullName evidence="3">START domain-containing protein</fullName>
    </recommendedName>
</protein>
<accession>K3X3D6</accession>
<dbReference type="EMBL" id="GL376611">
    <property type="status" value="NOT_ANNOTATED_CDS"/>
    <property type="molecule type" value="Genomic_DNA"/>
</dbReference>
<reference evidence="2" key="2">
    <citation type="submission" date="2010-04" db="EMBL/GenBank/DDBJ databases">
        <authorList>
            <person name="Buell R."/>
            <person name="Hamilton J."/>
            <person name="Hostetler J."/>
        </authorList>
    </citation>
    <scope>NUCLEOTIDE SEQUENCE [LARGE SCALE GENOMIC DNA]</scope>
    <source>
        <strain evidence="2">DAOM:BR144</strain>
    </source>
</reference>
<dbReference type="EnsemblProtists" id="PYU1_T011735">
    <property type="protein sequence ID" value="PYU1_T011735"/>
    <property type="gene ID" value="PYU1_G011709"/>
</dbReference>
<dbReference type="Proteomes" id="UP000019132">
    <property type="component" value="Unassembled WGS sequence"/>
</dbReference>
<sequence length="359" mass="39974">MLVVSITPGASKRIMKGKTKVSNSDQQCQERKVPLTATHELRLLRREVAQLQDELLTLNSKWEEQIPDPMMLHTARQAVKEKWQANQVEQLSAQLHGELAYQQFVVATLQSRFLQSPLFSNDQQLYSSIHEQIRLGRDPAERAATLESSFQRTIRKLPNALASSTRGIIPSVNPYSQTRVTGARDHTLVSSIFVAEIPHASFQDMFDATLSYFAALPDEMERHTGTSMHTTELQHFGDYLDYSRIRYASKAIESTGNYATGVSVVDGIGVFFIDAIDHDELYPNSSEESVATACSALTITPTTDEATGGCKMVLRRVLVARYNLSPEAAAVQENTKLCTPIANGDLLIATVVRFLQQQQ</sequence>
<evidence type="ECO:0000313" key="1">
    <source>
        <dbReference type="EnsemblProtists" id="PYU1_T011735"/>
    </source>
</evidence>
<evidence type="ECO:0008006" key="3">
    <source>
        <dbReference type="Google" id="ProtNLM"/>
    </source>
</evidence>
<name>K3X3D6_GLOUD</name>
<keyword evidence="2" id="KW-1185">Reference proteome</keyword>
<dbReference type="eggNOG" id="ENOG502SJUB">
    <property type="taxonomic scope" value="Eukaryota"/>
</dbReference>
<dbReference type="InParanoid" id="K3X3D6"/>
<reference evidence="1" key="3">
    <citation type="submission" date="2015-02" db="UniProtKB">
        <authorList>
            <consortium name="EnsemblProtists"/>
        </authorList>
    </citation>
    <scope>IDENTIFICATION</scope>
    <source>
        <strain evidence="1">DAOM BR144</strain>
    </source>
</reference>